<dbReference type="InterPro" id="IPR013783">
    <property type="entry name" value="Ig-like_fold"/>
</dbReference>
<dbReference type="Pfam" id="PF17957">
    <property type="entry name" value="Big_7"/>
    <property type="match status" value="2"/>
</dbReference>
<comment type="caution">
    <text evidence="1">The sequence shown here is derived from an EMBL/GenBank/DDBJ whole genome shotgun (WGS) entry which is preliminary data.</text>
</comment>
<name>A0ABW5PHW7_9BACL</name>
<keyword evidence="2" id="KW-1185">Reference proteome</keyword>
<gene>
    <name evidence="1" type="ORF">ACFSUF_20510</name>
</gene>
<dbReference type="Gene3D" id="2.60.40.10">
    <property type="entry name" value="Immunoglobulins"/>
    <property type="match status" value="3"/>
</dbReference>
<dbReference type="EMBL" id="JBHUME010000014">
    <property type="protein sequence ID" value="MFD2614801.1"/>
    <property type="molecule type" value="Genomic_DNA"/>
</dbReference>
<dbReference type="InterPro" id="IPR014756">
    <property type="entry name" value="Ig_E-set"/>
</dbReference>
<protein>
    <submittedName>
        <fullName evidence="1">Ig-like domain-containing protein</fullName>
    </submittedName>
</protein>
<organism evidence="1 2">
    <name type="scientific">Paenibacillus gansuensis</name>
    <dbReference type="NCBI Taxonomy" id="306542"/>
    <lineage>
        <taxon>Bacteria</taxon>
        <taxon>Bacillati</taxon>
        <taxon>Bacillota</taxon>
        <taxon>Bacilli</taxon>
        <taxon>Bacillales</taxon>
        <taxon>Paenibacillaceae</taxon>
        <taxon>Paenibacillus</taxon>
    </lineage>
</organism>
<evidence type="ECO:0000313" key="2">
    <source>
        <dbReference type="Proteomes" id="UP001597541"/>
    </source>
</evidence>
<proteinExistence type="predicted"/>
<accession>A0ABW5PHW7</accession>
<dbReference type="SUPFAM" id="SSF81296">
    <property type="entry name" value="E set domains"/>
    <property type="match status" value="2"/>
</dbReference>
<dbReference type="RefSeq" id="WP_377606069.1">
    <property type="nucleotide sequence ID" value="NZ_JBHUME010000014.1"/>
</dbReference>
<dbReference type="Proteomes" id="UP001597541">
    <property type="component" value="Unassembled WGS sequence"/>
</dbReference>
<sequence length="463" mass="49308">MTTKLSELTEEEVLRKEEEGKKLNIYRNMTGVLSYQFLESSIPAQPVYAAGYEELRAIPQMDDGGIAMMIPKDPIDRDPLPDPDPIIVTVDISSPAANAIISGIPTGAVVDFRGTAWVDSGDGAVKQVSVQIGSGAYQSATLNGDGTWVLPSVILSTPGQVQITAKALHTNNKATSIRKITVTVQLAQAPDLILPTVAVTSPSSGAVLSSGAVTIQGTAGDDRGVTRVELIQNNGAPVLTESGDGYRTWKKTITLQQGANSIQVRAYDAANNFGTTSISLYADTTLPKIGILSPLNGAQVAGTFSQGAVVEISGTAEDAGGIDYVEISTDHSELFTRGSAQAPGDWTKWKATLTFNTTGKHFVTARVVDRAKNSVETILEINVSIMPEVNSRLKRIILVESYRLSSYLANYGAGRTIKTFSLLPGEKSKISVRSYSQDEKTMKSAATIKTRTGMSSLYPIICV</sequence>
<evidence type="ECO:0000313" key="1">
    <source>
        <dbReference type="EMBL" id="MFD2614801.1"/>
    </source>
</evidence>
<reference evidence="2" key="1">
    <citation type="journal article" date="2019" name="Int. J. Syst. Evol. Microbiol.">
        <title>The Global Catalogue of Microorganisms (GCM) 10K type strain sequencing project: providing services to taxonomists for standard genome sequencing and annotation.</title>
        <authorList>
            <consortium name="The Broad Institute Genomics Platform"/>
            <consortium name="The Broad Institute Genome Sequencing Center for Infectious Disease"/>
            <person name="Wu L."/>
            <person name="Ma J."/>
        </authorList>
    </citation>
    <scope>NUCLEOTIDE SEQUENCE [LARGE SCALE GENOMIC DNA]</scope>
    <source>
        <strain evidence="2">KCTC 3950</strain>
    </source>
</reference>